<organism evidence="1 2">
    <name type="scientific">Myroides marinus</name>
    <dbReference type="NCBI Taxonomy" id="703342"/>
    <lineage>
        <taxon>Bacteria</taxon>
        <taxon>Pseudomonadati</taxon>
        <taxon>Bacteroidota</taxon>
        <taxon>Flavobacteriia</taxon>
        <taxon>Flavobacteriales</taxon>
        <taxon>Flavobacteriaceae</taxon>
        <taxon>Myroides</taxon>
    </lineage>
</organism>
<comment type="caution">
    <text evidence="1">The sequence shown here is derived from an EMBL/GenBank/DDBJ whole genome shotgun (WGS) entry which is preliminary data.</text>
</comment>
<evidence type="ECO:0000313" key="2">
    <source>
        <dbReference type="Proteomes" id="UP000076630"/>
    </source>
</evidence>
<keyword evidence="2" id="KW-1185">Reference proteome</keyword>
<reference evidence="1 2" key="1">
    <citation type="submission" date="2016-01" db="EMBL/GenBank/DDBJ databases">
        <title>Whole genome sequencing of Myroides marinus L41.</title>
        <authorList>
            <person name="Hong K.W."/>
        </authorList>
    </citation>
    <scope>NUCLEOTIDE SEQUENCE [LARGE SCALE GENOMIC DNA]</scope>
    <source>
        <strain evidence="1 2">L41</strain>
    </source>
</reference>
<sequence>MAKKEKSTLLPDDTIVEVVMRKSMTMSEYERIKNNSKSKGWNIQAFQEGVYSDGLGKSIE</sequence>
<dbReference type="AlphaFoldDB" id="A0A163YJ27"/>
<protein>
    <submittedName>
        <fullName evidence="1">Uncharacterized protein</fullName>
    </submittedName>
</protein>
<dbReference type="OrthoDB" id="1452041at2"/>
<dbReference type="EMBL" id="LQNU01000060">
    <property type="protein sequence ID" value="KZE79501.1"/>
    <property type="molecule type" value="Genomic_DNA"/>
</dbReference>
<gene>
    <name evidence="1" type="ORF">AV926_11850</name>
</gene>
<dbReference type="RefSeq" id="WP_038987796.1">
    <property type="nucleotide sequence ID" value="NZ_JWJO01000065.1"/>
</dbReference>
<evidence type="ECO:0000313" key="1">
    <source>
        <dbReference type="EMBL" id="KZE79501.1"/>
    </source>
</evidence>
<dbReference type="Proteomes" id="UP000076630">
    <property type="component" value="Unassembled WGS sequence"/>
</dbReference>
<accession>A0A163YJ27</accession>
<proteinExistence type="predicted"/>
<name>A0A163YJ27_9FLAO</name>